<gene>
    <name evidence="3" type="ORF">EQM13_17375</name>
</gene>
<feature type="domain" description="Adenylyltransferase AadA C-terminal" evidence="2">
    <location>
        <begin position="69"/>
        <end position="158"/>
    </location>
</feature>
<dbReference type="InterPro" id="IPR025184">
    <property type="entry name" value="AadA_C"/>
</dbReference>
<reference evidence="4" key="1">
    <citation type="submission" date="2019-01" db="EMBL/GenBank/DDBJ databases">
        <title>Draft genomes of a novel of Sporanaerobacter strains.</title>
        <authorList>
            <person name="Ma S."/>
        </authorList>
    </citation>
    <scope>NUCLEOTIDE SEQUENCE [LARGE SCALE GENOMIC DNA]</scope>
    <source>
        <strain evidence="4">NJN-17</strain>
    </source>
</reference>
<keyword evidence="4" id="KW-1185">Reference proteome</keyword>
<protein>
    <submittedName>
        <fullName evidence="3">DUF4111 domain-containing protein</fullName>
    </submittedName>
</protein>
<dbReference type="Proteomes" id="UP000287969">
    <property type="component" value="Chromosome"/>
</dbReference>
<dbReference type="GO" id="GO:0016740">
    <property type="term" value="F:transferase activity"/>
    <property type="evidence" value="ECO:0007669"/>
    <property type="project" value="UniProtKB-KW"/>
</dbReference>
<proteinExistence type="predicted"/>
<sequence length="176" mass="20579">MSIVLKKYCLNFQYPTPYELHFSKDWLKTYLLSQMVMCGDELKKDKDLAAHFTVIRNCGIVLWGEPIQEVFGEVSRDFYIDSIKGDILNADEEILKNTTYITLNLCRVLAYLQDNKILSKEQGGKWALKNIDDKYHLLIKEALNDYRVMSQVNVKDDVKVSFSKFMMNEIMKLSEK</sequence>
<name>A0A410QGS5_9FIRM</name>
<dbReference type="AlphaFoldDB" id="A0A410QGS5"/>
<dbReference type="OrthoDB" id="5643411at2"/>
<dbReference type="KEGG" id="spoa:EQM13_17375"/>
<evidence type="ECO:0000259" key="2">
    <source>
        <dbReference type="Pfam" id="PF13427"/>
    </source>
</evidence>
<evidence type="ECO:0000313" key="3">
    <source>
        <dbReference type="EMBL" id="QAT63207.1"/>
    </source>
</evidence>
<keyword evidence="1" id="KW-0808">Transferase</keyword>
<dbReference type="Pfam" id="PF13427">
    <property type="entry name" value="AadA_C"/>
    <property type="match status" value="1"/>
</dbReference>
<evidence type="ECO:0000256" key="1">
    <source>
        <dbReference type="ARBA" id="ARBA00022679"/>
    </source>
</evidence>
<organism evidence="3 4">
    <name type="scientific">Acidilutibacter cellobiosedens</name>
    <dbReference type="NCBI Taxonomy" id="2507161"/>
    <lineage>
        <taxon>Bacteria</taxon>
        <taxon>Bacillati</taxon>
        <taxon>Bacillota</taxon>
        <taxon>Tissierellia</taxon>
        <taxon>Tissierellales</taxon>
        <taxon>Acidilutibacteraceae</taxon>
        <taxon>Acidilutibacter</taxon>
    </lineage>
</organism>
<dbReference type="EMBL" id="CP035282">
    <property type="protein sequence ID" value="QAT63207.1"/>
    <property type="molecule type" value="Genomic_DNA"/>
</dbReference>
<accession>A0A410QGS5</accession>
<evidence type="ECO:0000313" key="4">
    <source>
        <dbReference type="Proteomes" id="UP000287969"/>
    </source>
</evidence>